<dbReference type="GeneID" id="29057157"/>
<dbReference type="InterPro" id="IPR027417">
    <property type="entry name" value="P-loop_NTPase"/>
</dbReference>
<dbReference type="OrthoDB" id="1903at10239"/>
<dbReference type="SUPFAM" id="SSF52540">
    <property type="entry name" value="P-loop containing nucleoside triphosphate hydrolases"/>
    <property type="match status" value="1"/>
</dbReference>
<proteinExistence type="predicted"/>
<dbReference type="RefSeq" id="YP_009290825.1">
    <property type="nucleotide sequence ID" value="NC_031107.2"/>
</dbReference>
<accession>A0A1B2IAD3</accession>
<feature type="coiled-coil region" evidence="1">
    <location>
        <begin position="160"/>
        <end position="215"/>
    </location>
</feature>
<keyword evidence="3" id="KW-1185">Reference proteome</keyword>
<gene>
    <name evidence="2" type="ORF">ASESINO_207</name>
</gene>
<dbReference type="PANTHER" id="PTHR32114:SF2">
    <property type="entry name" value="ABC TRANSPORTER ABCH.3"/>
    <property type="match status" value="1"/>
</dbReference>
<dbReference type="Proteomes" id="UP000202181">
    <property type="component" value="Segment"/>
</dbReference>
<dbReference type="EMBL" id="KX397364">
    <property type="protein sequence ID" value="ANZ48220.1"/>
    <property type="molecule type" value="Genomic_DNA"/>
</dbReference>
<protein>
    <submittedName>
        <fullName evidence="2">SMC domain-containing protein</fullName>
    </submittedName>
</protein>
<dbReference type="KEGG" id="vg:29057157"/>
<dbReference type="PANTHER" id="PTHR32114">
    <property type="entry name" value="ABC TRANSPORTER ABCH.3"/>
    <property type="match status" value="1"/>
</dbReference>
<evidence type="ECO:0000313" key="3">
    <source>
        <dbReference type="Proteomes" id="UP000202181"/>
    </source>
</evidence>
<name>A0A1B2IAD3_9CAUD</name>
<keyword evidence="1" id="KW-0175">Coiled coil</keyword>
<evidence type="ECO:0000256" key="1">
    <source>
        <dbReference type="SAM" id="Coils"/>
    </source>
</evidence>
<dbReference type="Gene3D" id="3.40.50.300">
    <property type="entry name" value="P-loop containing nucleotide triphosphate hydrolases"/>
    <property type="match status" value="2"/>
</dbReference>
<evidence type="ECO:0000313" key="2">
    <source>
        <dbReference type="EMBL" id="ANZ48220.1"/>
    </source>
</evidence>
<reference evidence="2" key="1">
    <citation type="submission" date="2016-06" db="EMBL/GenBank/DDBJ databases">
        <authorList>
            <person name="Berg J.A."/>
            <person name="Hyde J.R."/>
            <person name="Breakwell D.P."/>
            <person name="Hope S."/>
            <person name="Grose J.H."/>
        </authorList>
    </citation>
    <scope>NUCLEOTIDE SEQUENCE [LARGE SCALE GENOMIC DNA]</scope>
</reference>
<organism evidence="2 3">
    <name type="scientific">Erwinia phage vB_EamM_Asesino</name>
    <dbReference type="NCBI Taxonomy" id="1883370"/>
    <lineage>
        <taxon>Viruses</taxon>
        <taxon>Duplodnaviria</taxon>
        <taxon>Heunggongvirae</taxon>
        <taxon>Uroviricota</taxon>
        <taxon>Caudoviricetes</taxon>
        <taxon>Chimalliviridae</taxon>
        <taxon>Erskinevirus</taxon>
        <taxon>Erskinevirus asesino</taxon>
    </lineage>
</organism>
<sequence length="836" mass="95666">MLKVERIILKGFTGMGLHEIETFDFTLQSTVTIILGGNGCGKTSLLSVFLPLAPSKTEFRDGGSYTNYALVGDQRFKFHVKRKGSSLVCDIENLTTGEKLIDNANSKVYNSRVEELTGLTKEIKELINGEILLTDAGTDLRRKWLNKLSSSDLTYALGFYARLRKNLTNLNGAMDHTSRKIAELKMRVVQDGEERHQLADRLNILDTELRELNRTLEQLPGMNHAISKRSIEQLLQQMKPMTDLILKHRGVIPSEETIRSTRANETCLREFAVAAETEVLMLNKELSTLLDESTRQDYLMRNHEGLSQTLTKLREELTNWENQPWAFPDLFTGEYINADMIRQATDARVWGQKLGTTLDAVHSNERLAVLEERLCRFDQVSAGLNERLQRVRNVLHGLEHERGHFLDTAEVDCPKCTHRFRPGVRKPLDVIEREINENVVWKKQVEEELETLLENRKNVESDVGYLRQVREIVLTYSKDPVLSLFFKKLQEKDVFTDNRHLFGGLCNTFSEELNCALNCLQTRQRLARAEKDWAEAVAAVGNVDGALHQKIEHLRGRLGDATERLSERRRAVEEVTAVLTYQENVKRAVDHFNSLFARLGNDVQSSMANTLVNELLSARENKLDAYTTARERWRQMENELANLDALEKELADLQAQHFNNKLMIQAWSPEKGVLRKYFYNAIVRITELMSRYIDRVWSYPMRVMPCDLTEGDLDYTFPVQMKTHPEPVPDVRKGSKAQRAIFNLMFRLTAYKALNLHQFPLVLDEPSEGMDEEHKNSLVGFIKSIAQSGEFSQLLVVSHEAEVHSKLNEATYCVVEPEGVTLPPVYNEGVKIVYAA</sequence>